<dbReference type="InterPro" id="IPR036085">
    <property type="entry name" value="PAZ_dom_sf"/>
</dbReference>
<dbReference type="EMBL" id="KE148146">
    <property type="protein sequence ID" value="EPE10445.1"/>
    <property type="molecule type" value="Genomic_DNA"/>
</dbReference>
<dbReference type="InterPro" id="IPR014811">
    <property type="entry name" value="ArgoL1"/>
</dbReference>
<dbReference type="Gene3D" id="2.170.260.10">
    <property type="entry name" value="paz domain"/>
    <property type="match status" value="1"/>
</dbReference>
<dbReference type="Pfam" id="PF02171">
    <property type="entry name" value="Piwi"/>
    <property type="match status" value="2"/>
</dbReference>
<evidence type="ECO:0000313" key="3">
    <source>
        <dbReference type="EMBL" id="EPE10445.1"/>
    </source>
</evidence>
<reference evidence="3 4" key="1">
    <citation type="journal article" date="2013" name="BMC Genomics">
        <title>The genome and transcriptome of the pine saprophyte Ophiostoma piceae, and a comparison with the bark beetle-associated pine pathogen Grosmannia clavigera.</title>
        <authorList>
            <person name="Haridas S."/>
            <person name="Wang Y."/>
            <person name="Lim L."/>
            <person name="Massoumi Alamouti S."/>
            <person name="Jackman S."/>
            <person name="Docking R."/>
            <person name="Robertson G."/>
            <person name="Birol I."/>
            <person name="Bohlmann J."/>
            <person name="Breuil C."/>
        </authorList>
    </citation>
    <scope>NUCLEOTIDE SEQUENCE [LARGE SCALE GENOMIC DNA]</scope>
    <source>
        <strain evidence="3 4">UAMH 11346</strain>
    </source>
</reference>
<dbReference type="SMART" id="SM01163">
    <property type="entry name" value="DUF1785"/>
    <property type="match status" value="1"/>
</dbReference>
<dbReference type="OrthoDB" id="10252740at2759"/>
<dbReference type="Gene3D" id="3.40.50.2300">
    <property type="match status" value="1"/>
</dbReference>
<dbReference type="Pfam" id="PF08699">
    <property type="entry name" value="ArgoL1"/>
    <property type="match status" value="1"/>
</dbReference>
<dbReference type="AlphaFoldDB" id="S3DA86"/>
<feature type="compositionally biased region" description="Low complexity" evidence="1">
    <location>
        <begin position="60"/>
        <end position="70"/>
    </location>
</feature>
<dbReference type="SUPFAM" id="SSF101690">
    <property type="entry name" value="PAZ domain"/>
    <property type="match status" value="1"/>
</dbReference>
<evidence type="ECO:0000259" key="2">
    <source>
        <dbReference type="PROSITE" id="PS50822"/>
    </source>
</evidence>
<dbReference type="HOGENOM" id="CLU_004544_4_1_1"/>
<organism evidence="3 4">
    <name type="scientific">Ophiostoma piceae (strain UAMH 11346)</name>
    <name type="common">Sap stain fungus</name>
    <dbReference type="NCBI Taxonomy" id="1262450"/>
    <lineage>
        <taxon>Eukaryota</taxon>
        <taxon>Fungi</taxon>
        <taxon>Dikarya</taxon>
        <taxon>Ascomycota</taxon>
        <taxon>Pezizomycotina</taxon>
        <taxon>Sordariomycetes</taxon>
        <taxon>Sordariomycetidae</taxon>
        <taxon>Ophiostomatales</taxon>
        <taxon>Ophiostomataceae</taxon>
        <taxon>Ophiostoma</taxon>
    </lineage>
</organism>
<dbReference type="CDD" id="cd02846">
    <property type="entry name" value="PAZ_argonaute_like"/>
    <property type="match status" value="1"/>
</dbReference>
<dbReference type="SMART" id="SM00950">
    <property type="entry name" value="Piwi"/>
    <property type="match status" value="1"/>
</dbReference>
<dbReference type="PANTHER" id="PTHR22891">
    <property type="entry name" value="EUKARYOTIC TRANSLATION INITIATION FACTOR 2C"/>
    <property type="match status" value="1"/>
</dbReference>
<name>S3DA86_OPHP1</name>
<evidence type="ECO:0000313" key="4">
    <source>
        <dbReference type="Proteomes" id="UP000016923"/>
    </source>
</evidence>
<feature type="compositionally biased region" description="Polar residues" evidence="1">
    <location>
        <begin position="800"/>
        <end position="815"/>
    </location>
</feature>
<dbReference type="InterPro" id="IPR012337">
    <property type="entry name" value="RNaseH-like_sf"/>
</dbReference>
<feature type="region of interest" description="Disordered" evidence="1">
    <location>
        <begin position="779"/>
        <end position="815"/>
    </location>
</feature>
<protein>
    <submittedName>
        <fullName evidence="3">Rna interference and silencing protein</fullName>
    </submittedName>
</protein>
<feature type="domain" description="Piwi" evidence="2">
    <location>
        <begin position="703"/>
        <end position="1118"/>
    </location>
</feature>
<dbReference type="eggNOG" id="KOG1041">
    <property type="taxonomic scope" value="Eukaryota"/>
</dbReference>
<dbReference type="VEuPathDB" id="FungiDB:F503_05540"/>
<gene>
    <name evidence="3" type="ORF">F503_05540</name>
</gene>
<dbReference type="Gene3D" id="3.30.420.10">
    <property type="entry name" value="Ribonuclease H-like superfamily/Ribonuclease H"/>
    <property type="match status" value="1"/>
</dbReference>
<proteinExistence type="predicted"/>
<accession>S3DA86</accession>
<dbReference type="PROSITE" id="PS50822">
    <property type="entry name" value="PIWI"/>
    <property type="match status" value="1"/>
</dbReference>
<feature type="compositionally biased region" description="Polar residues" evidence="1">
    <location>
        <begin position="414"/>
        <end position="424"/>
    </location>
</feature>
<sequence>MSRRSKGNAGKARQEDTGGGGTTVNTLLPQYRHKDYSQQELTDLEDRLCKAGNLPRADSSSKSNPSSTEPSSEDRSPLDMSGPWRPAYGIEGRPITVHANYMQLFPSPTRASSLTGHARYLEIIFHSYSISIVPDVRGRKRAQVVRLWLEQMLPDEPDEPTPLAVATDFQGRIITDRVLSVSAILRQVQYRREGDLVAHANAIEYKVTLDAIESMRFQFSELLQYLGTVGLSQDISQGSLSHASLNTEPGAVATPADWTQALNIILNHYSRMQPTIRTIVGSGRVFGIAPAGQASVYAGHTSPSLRIGGALEAIRGFHSSTRLATGRVLINVNVATAVFFRGNIPLVVLMNEFVQKKYSSDTKSSRWSAMTLASLDKFIRGLRIRATHMPNRPTTTYSIYGLAKPYQTIKPRTKTPQPRKQQITKSDERPNRHPPIVEALGSSPHSVQFWYSPDRTKPDVGSHITVASYFATQYPTLKLDLAYPVVNVGNAEHPIFLPVEACVVLPGQVAARAQLDERQKTEFLNFAVRAPADSASDILEKAPHVLGFASSVNSQNSKVGMIHRFGLAVNDKKLIQVRARILPAPSLTFFKLLGDTATTATPEAALFRPHPQKANWNLKDSKFSSGAQIGTNWACLALAAGQQDWQQIQSDVTNALQRFVTTMAKHGINVGRPSVIDGVPNNSAQISNMLQKLLEQSRGNVKMVLIVLQDSSTPTYNAVKYLGDVLLGVCTVCVDFSKFTKMENWAYLSNVALKVNLKLGGCNHRLALGPVSGNAGGRTGGSGGLFRGVSSRRGPGCRQGPQSNQPHRSGSSSFTLSPIDPATTMIVGVDVTHPSPSSTSSAPSIAAMVASTDKHLSQWPAELRVQEHAREEMVANTTLEDMTICHLKRWQERHKGTLPRSVLVYRDGVSEGQYALVVSEEIPQLRRAFDHMYGMAPTPPLTVVIVGKRHNTRFYPADGEADGSTHRDQTGNCLPGTVVDRGMTLASSWDFFLQAHRAIKGTARPAHYHVVCDEIFRSRCADPHSGGSGASSGNDKMKAFTTKFKKMTMGVDLSRRSGAVGDDCNADLETTTQNASDALQRVTQALCFIFGRAAGAVGIVTPAYYADLACDRARRYLTKWYDSIGDDGKGGQQEQEPEEILAEQAQRIAVHARLRETMFYI</sequence>
<dbReference type="InterPro" id="IPR003165">
    <property type="entry name" value="Piwi"/>
</dbReference>
<dbReference type="Proteomes" id="UP000016923">
    <property type="component" value="Unassembled WGS sequence"/>
</dbReference>
<dbReference type="SUPFAM" id="SSF53098">
    <property type="entry name" value="Ribonuclease H-like"/>
    <property type="match status" value="1"/>
</dbReference>
<dbReference type="OMA" id="THYVILH"/>
<dbReference type="STRING" id="1262450.S3DA86"/>
<feature type="region of interest" description="Disordered" evidence="1">
    <location>
        <begin position="409"/>
        <end position="433"/>
    </location>
</feature>
<evidence type="ECO:0000256" key="1">
    <source>
        <dbReference type="SAM" id="MobiDB-lite"/>
    </source>
</evidence>
<dbReference type="InterPro" id="IPR036397">
    <property type="entry name" value="RNaseH_sf"/>
</dbReference>
<keyword evidence="4" id="KW-1185">Reference proteome</keyword>
<feature type="region of interest" description="Disordered" evidence="1">
    <location>
        <begin position="1"/>
        <end position="85"/>
    </location>
</feature>
<dbReference type="GO" id="GO:0003676">
    <property type="term" value="F:nucleic acid binding"/>
    <property type="evidence" value="ECO:0007669"/>
    <property type="project" value="InterPro"/>
</dbReference>